<sequence length="38" mass="4625">MISQKIFYQIGDKKNGFFMNKKRADIKSAPFDERFRLR</sequence>
<dbReference type="PATRIC" id="fig|1126211.3.peg.471"/>
<dbReference type="AlphaFoldDB" id="I2C1N8"/>
<dbReference type="KEGG" id="bqy:MUS_0488"/>
<dbReference type="HOGENOM" id="CLU_3323995_0_0_9"/>
<evidence type="ECO:0000313" key="1">
    <source>
        <dbReference type="EMBL" id="AFJ60562.1"/>
    </source>
</evidence>
<dbReference type="EMBL" id="CP003332">
    <property type="protein sequence ID" value="AFJ60562.1"/>
    <property type="molecule type" value="Genomic_DNA"/>
</dbReference>
<name>I2C1N8_BACAY</name>
<reference evidence="1 2" key="1">
    <citation type="journal article" date="2012" name="J. Biotechnol.">
        <title>Genome sequence of the plant growth promoting strain Bacillus amyloliquefaciens subsp. plantarum B9601-Y2 and expression of mersacidin and other secondary metabolites.</title>
        <authorList>
            <person name="He P."/>
            <person name="Hao K."/>
            <person name="Blom J."/>
            <person name="Ruckert C."/>
            <person name="Vater J."/>
            <person name="Mao Z."/>
            <person name="Wu Y."/>
            <person name="Hou M."/>
            <person name="He P."/>
            <person name="He Y."/>
            <person name="Borriss R."/>
        </authorList>
    </citation>
    <scope>NUCLEOTIDE SEQUENCE [LARGE SCALE GENOMIC DNA]</scope>
    <source>
        <strain evidence="1">Y2</strain>
    </source>
</reference>
<protein>
    <submittedName>
        <fullName evidence="1">Uncharacterized protein</fullName>
    </submittedName>
</protein>
<accession>I2C1N8</accession>
<evidence type="ECO:0000313" key="2">
    <source>
        <dbReference type="Proteomes" id="UP000002878"/>
    </source>
</evidence>
<gene>
    <name evidence="1" type="ORF">MUS_0488</name>
</gene>
<organism evidence="1 2">
    <name type="scientific">Bacillus amyloliquefaciens (strain Y2)</name>
    <name type="common">Bacillus amyloliquefaciens subsp. plantarum (strain B9601-Y2)</name>
    <dbReference type="NCBI Taxonomy" id="1155777"/>
    <lineage>
        <taxon>Bacteria</taxon>
        <taxon>Bacillati</taxon>
        <taxon>Bacillota</taxon>
        <taxon>Bacilli</taxon>
        <taxon>Bacillales</taxon>
        <taxon>Bacillaceae</taxon>
        <taxon>Bacillus</taxon>
        <taxon>Bacillus amyloliquefaciens group</taxon>
    </lineage>
</organism>
<proteinExistence type="predicted"/>
<dbReference type="Proteomes" id="UP000002878">
    <property type="component" value="Chromosome"/>
</dbReference>